<dbReference type="PANTHER" id="PTHR24148:SF64">
    <property type="entry name" value="HETEROKARYON INCOMPATIBILITY DOMAIN-CONTAINING PROTEIN"/>
    <property type="match status" value="1"/>
</dbReference>
<dbReference type="Proteomes" id="UP001175228">
    <property type="component" value="Unassembled WGS sequence"/>
</dbReference>
<reference evidence="1" key="1">
    <citation type="submission" date="2023-06" db="EMBL/GenBank/DDBJ databases">
        <authorList>
            <consortium name="Lawrence Berkeley National Laboratory"/>
            <person name="Ahrendt S."/>
            <person name="Sahu N."/>
            <person name="Indic B."/>
            <person name="Wong-Bajracharya J."/>
            <person name="Merenyi Z."/>
            <person name="Ke H.-M."/>
            <person name="Monk M."/>
            <person name="Kocsube S."/>
            <person name="Drula E."/>
            <person name="Lipzen A."/>
            <person name="Balint B."/>
            <person name="Henrissat B."/>
            <person name="Andreopoulos B."/>
            <person name="Martin F.M."/>
            <person name="Harder C.B."/>
            <person name="Rigling D."/>
            <person name="Ford K.L."/>
            <person name="Foster G.D."/>
            <person name="Pangilinan J."/>
            <person name="Papanicolaou A."/>
            <person name="Barry K."/>
            <person name="LaButti K."/>
            <person name="Viragh M."/>
            <person name="Koriabine M."/>
            <person name="Yan M."/>
            <person name="Riley R."/>
            <person name="Champramary S."/>
            <person name="Plett K.L."/>
            <person name="Tsai I.J."/>
            <person name="Slot J."/>
            <person name="Sipos G."/>
            <person name="Plett J."/>
            <person name="Nagy L.G."/>
            <person name="Grigoriev I.V."/>
        </authorList>
    </citation>
    <scope>NUCLEOTIDE SEQUENCE</scope>
    <source>
        <strain evidence="1">HWK02</strain>
    </source>
</reference>
<evidence type="ECO:0008006" key="3">
    <source>
        <dbReference type="Google" id="ProtNLM"/>
    </source>
</evidence>
<protein>
    <recommendedName>
        <fullName evidence="3">Heterokaryon incompatibility domain-containing protein</fullName>
    </recommendedName>
</protein>
<dbReference type="EMBL" id="JAUEPU010000007">
    <property type="protein sequence ID" value="KAK0500928.1"/>
    <property type="molecule type" value="Genomic_DNA"/>
</dbReference>
<proteinExistence type="predicted"/>
<dbReference type="AlphaFoldDB" id="A0AA39QDJ8"/>
<sequence length="577" mass="66800">MMTRIPKRARMQENGCSPRIFIEYPEVTISACTETGQEESLIVVPLQRAYTCRKPVILSGLADTPCATLGVQSLLDKLNTTLVTSYNLDNPFLASILEDCIKGDYDFGLAYSHLRRIWYTDSWSTIRDAVRRQREKDQEERREALIGNRIINPQLPPRRVWDLYSNRVVPQWLVRMDPAYIARPLLKPISHAWMDEENRTAVWTPINGNEWPVPIPKDVDLNLIRIEMLNRGLEYAWLDVLCLRQVGGRREDLRVEEWKVDVPTIGRVYRYSSAVCYLSGLGRPLTLKDGDLESDRSWFRRAWTLQEVNKRMMLAGDTQDGPLHAKCKDGKYETELLTRFHKQLQKYQTARFPEFYQRLQSRCNLSWLRDVLMEMRNRVSTNPVDKVAGLAFLMKAKWIPAYCESASLEDAWTALVDSMDVFGRTELFLLCPEPGDRGAKWRPSWEQVMTKPLLLYCPYRATPTDETGDEAEDWCDMKCIEGLVRGLDAVEGGDRYGEFIVQGKDGIERYKVAAAHTYPIPENSYTLVYYRCNFFQQVCIVGQSLPGGRFQKVSVLETPDSYDNLMDITEERRYILI</sequence>
<accession>A0AA39QDJ8</accession>
<name>A0AA39QDJ8_9AGAR</name>
<comment type="caution">
    <text evidence="1">The sequence shown here is derived from an EMBL/GenBank/DDBJ whole genome shotgun (WGS) entry which is preliminary data.</text>
</comment>
<organism evidence="1 2">
    <name type="scientific">Armillaria luteobubalina</name>
    <dbReference type="NCBI Taxonomy" id="153913"/>
    <lineage>
        <taxon>Eukaryota</taxon>
        <taxon>Fungi</taxon>
        <taxon>Dikarya</taxon>
        <taxon>Basidiomycota</taxon>
        <taxon>Agaricomycotina</taxon>
        <taxon>Agaricomycetes</taxon>
        <taxon>Agaricomycetidae</taxon>
        <taxon>Agaricales</taxon>
        <taxon>Marasmiineae</taxon>
        <taxon>Physalacriaceae</taxon>
        <taxon>Armillaria</taxon>
    </lineage>
</organism>
<dbReference type="PANTHER" id="PTHR24148">
    <property type="entry name" value="ANKYRIN REPEAT DOMAIN-CONTAINING PROTEIN 39 HOMOLOG-RELATED"/>
    <property type="match status" value="1"/>
</dbReference>
<dbReference type="InterPro" id="IPR052895">
    <property type="entry name" value="HetReg/Transcr_Mod"/>
</dbReference>
<evidence type="ECO:0000313" key="1">
    <source>
        <dbReference type="EMBL" id="KAK0500928.1"/>
    </source>
</evidence>
<gene>
    <name evidence="1" type="ORF">EDD18DRAFT_1280233</name>
</gene>
<keyword evidence="2" id="KW-1185">Reference proteome</keyword>
<evidence type="ECO:0000313" key="2">
    <source>
        <dbReference type="Proteomes" id="UP001175228"/>
    </source>
</evidence>